<dbReference type="Gene3D" id="3.60.15.10">
    <property type="entry name" value="Ribonuclease Z/Hydroxyacylglutathione hydrolase-like"/>
    <property type="match status" value="1"/>
</dbReference>
<dbReference type="OrthoDB" id="3813329at2"/>
<sequence>MSGLQEVAPGVLVATSRRMSTTSTVITDGCGALLVDPAWMPDELESLAAGLVVRGLDVIGGFATHAHHDHLLWDPRFGKAPRWSSAATAQLASSEREALVGHLGQEFPPALVDLMGRVSGVDARLPDESVPAGVDIELIVHDGHAPGHTALWLPRQKVLIAGDMLSDVELPLPFFPDDLPAYLNALDLLAPFAAEASVVIPGHGTVGGDALLRLDADRRYIDDVLTRGDSDDRRVHNPGMGEEHAHMKQLARSLS</sequence>
<dbReference type="PATRIC" id="fig|92835.4.peg.693"/>
<evidence type="ECO:0000256" key="1">
    <source>
        <dbReference type="SAM" id="MobiDB-lite"/>
    </source>
</evidence>
<evidence type="ECO:0000259" key="2">
    <source>
        <dbReference type="SMART" id="SM00849"/>
    </source>
</evidence>
<feature type="compositionally biased region" description="Basic and acidic residues" evidence="1">
    <location>
        <begin position="231"/>
        <end position="246"/>
    </location>
</feature>
<dbReference type="InterPro" id="IPR050855">
    <property type="entry name" value="NDM-1-like"/>
</dbReference>
<comment type="caution">
    <text evidence="3">The sequence shown here is derived from an EMBL/GenBank/DDBJ whole genome shotgun (WGS) entry which is preliminary data.</text>
</comment>
<evidence type="ECO:0000313" key="3">
    <source>
        <dbReference type="EMBL" id="KJL43881.1"/>
    </source>
</evidence>
<feature type="region of interest" description="Disordered" evidence="1">
    <location>
        <begin position="231"/>
        <end position="255"/>
    </location>
</feature>
<feature type="domain" description="Metallo-beta-lactamase" evidence="2">
    <location>
        <begin position="20"/>
        <end position="203"/>
    </location>
</feature>
<name>A0A0M2HHT3_9MICO</name>
<dbReference type="SMART" id="SM00849">
    <property type="entry name" value="Lactamase_B"/>
    <property type="match status" value="1"/>
</dbReference>
<dbReference type="InterPro" id="IPR001279">
    <property type="entry name" value="Metallo-B-lactamas"/>
</dbReference>
<dbReference type="InterPro" id="IPR036866">
    <property type="entry name" value="RibonucZ/Hydroxyglut_hydro"/>
</dbReference>
<protein>
    <submittedName>
        <fullName evidence="3">Metallo-beta-lactamase superfamily protein</fullName>
    </submittedName>
</protein>
<keyword evidence="4" id="KW-1185">Reference proteome</keyword>
<accession>A0A0M2HHT3</accession>
<dbReference type="AlphaFoldDB" id="A0A0M2HHT3"/>
<dbReference type="Pfam" id="PF00753">
    <property type="entry name" value="Lactamase_B"/>
    <property type="match status" value="1"/>
</dbReference>
<dbReference type="PANTHER" id="PTHR42951">
    <property type="entry name" value="METALLO-BETA-LACTAMASE DOMAIN-CONTAINING"/>
    <property type="match status" value="1"/>
</dbReference>
<dbReference type="EMBL" id="JYIZ01000035">
    <property type="protein sequence ID" value="KJL43881.1"/>
    <property type="molecule type" value="Genomic_DNA"/>
</dbReference>
<dbReference type="SUPFAM" id="SSF56281">
    <property type="entry name" value="Metallo-hydrolase/oxidoreductase"/>
    <property type="match status" value="1"/>
</dbReference>
<gene>
    <name evidence="3" type="ORF">RS81_00674</name>
</gene>
<reference evidence="3 4" key="1">
    <citation type="submission" date="2015-02" db="EMBL/GenBank/DDBJ databases">
        <title>Draft genome sequences of ten Microbacterium spp. with emphasis on heavy metal contaminated environments.</title>
        <authorList>
            <person name="Corretto E."/>
        </authorList>
    </citation>
    <scope>NUCLEOTIDE SEQUENCE [LARGE SCALE GENOMIC DNA]</scope>
    <source>
        <strain evidence="3 4">DSM 12510</strain>
    </source>
</reference>
<evidence type="ECO:0000313" key="4">
    <source>
        <dbReference type="Proteomes" id="UP000033956"/>
    </source>
</evidence>
<dbReference type="STRING" id="92835.RS81_00674"/>
<dbReference type="Proteomes" id="UP000033956">
    <property type="component" value="Unassembled WGS sequence"/>
</dbReference>
<proteinExistence type="predicted"/>
<organism evidence="3 4">
    <name type="scientific">Microbacterium terrae</name>
    <dbReference type="NCBI Taxonomy" id="69369"/>
    <lineage>
        <taxon>Bacteria</taxon>
        <taxon>Bacillati</taxon>
        <taxon>Actinomycetota</taxon>
        <taxon>Actinomycetes</taxon>
        <taxon>Micrococcales</taxon>
        <taxon>Microbacteriaceae</taxon>
        <taxon>Microbacterium</taxon>
    </lineage>
</organism>
<dbReference type="RefSeq" id="WP_157003936.1">
    <property type="nucleotide sequence ID" value="NZ_BAAAUP010000003.1"/>
</dbReference>
<dbReference type="PANTHER" id="PTHR42951:SF22">
    <property type="entry name" value="METALLO BETA-LACTAMASE SUPERFAMILY LIPOPROTEIN"/>
    <property type="match status" value="1"/>
</dbReference>